<feature type="compositionally biased region" description="Polar residues" evidence="1">
    <location>
        <begin position="15"/>
        <end position="25"/>
    </location>
</feature>
<comment type="caution">
    <text evidence="2">The sequence shown here is derived from an EMBL/GenBank/DDBJ whole genome shotgun (WGS) entry which is preliminary data.</text>
</comment>
<feature type="region of interest" description="Disordered" evidence="1">
    <location>
        <begin position="1"/>
        <end position="26"/>
    </location>
</feature>
<evidence type="ECO:0000256" key="1">
    <source>
        <dbReference type="SAM" id="MobiDB-lite"/>
    </source>
</evidence>
<gene>
    <name evidence="2" type="ORF">JCM15548_14364</name>
</gene>
<name>A0A0E9M325_9BACT</name>
<dbReference type="AlphaFoldDB" id="A0A0E9M325"/>
<sequence length="56" mass="6610">MLSQLEKSPEIGNLRSVSFESQTDMRSGKKELFTSYYLQSVQRKEPIDEKPKRFIQ</sequence>
<evidence type="ECO:0000313" key="3">
    <source>
        <dbReference type="Proteomes" id="UP000032900"/>
    </source>
</evidence>
<evidence type="ECO:0000313" key="2">
    <source>
        <dbReference type="EMBL" id="GAO31949.1"/>
    </source>
</evidence>
<dbReference type="EMBL" id="BAZW01000071">
    <property type="protein sequence ID" value="GAO31949.1"/>
    <property type="molecule type" value="Genomic_DNA"/>
</dbReference>
<organism evidence="2 3">
    <name type="scientific">Geofilum rubicundum JCM 15548</name>
    <dbReference type="NCBI Taxonomy" id="1236989"/>
    <lineage>
        <taxon>Bacteria</taxon>
        <taxon>Pseudomonadati</taxon>
        <taxon>Bacteroidota</taxon>
        <taxon>Bacteroidia</taxon>
        <taxon>Marinilabiliales</taxon>
        <taxon>Marinilabiliaceae</taxon>
        <taxon>Geofilum</taxon>
    </lineage>
</organism>
<keyword evidence="3" id="KW-1185">Reference proteome</keyword>
<dbReference type="Proteomes" id="UP000032900">
    <property type="component" value="Unassembled WGS sequence"/>
</dbReference>
<protein>
    <submittedName>
        <fullName evidence="2">Uncharacterized protein</fullName>
    </submittedName>
</protein>
<proteinExistence type="predicted"/>
<reference evidence="2 3" key="1">
    <citation type="journal article" date="2015" name="Microbes Environ.">
        <title>Distribution and evolution of nitrogen fixation genes in the phylum bacteroidetes.</title>
        <authorList>
            <person name="Inoue J."/>
            <person name="Oshima K."/>
            <person name="Suda W."/>
            <person name="Sakamoto M."/>
            <person name="Iino T."/>
            <person name="Noda S."/>
            <person name="Hongoh Y."/>
            <person name="Hattori M."/>
            <person name="Ohkuma M."/>
        </authorList>
    </citation>
    <scope>NUCLEOTIDE SEQUENCE [LARGE SCALE GENOMIC DNA]</scope>
    <source>
        <strain evidence="2">JCM 15548</strain>
    </source>
</reference>
<accession>A0A0E9M325</accession>